<evidence type="ECO:0000313" key="3">
    <source>
        <dbReference type="EMBL" id="MET3613694.1"/>
    </source>
</evidence>
<evidence type="ECO:0000256" key="2">
    <source>
        <dbReference type="SAM" id="SignalP"/>
    </source>
</evidence>
<dbReference type="RefSeq" id="WP_354556215.1">
    <property type="nucleotide sequence ID" value="NZ_JBEPMB010000002.1"/>
</dbReference>
<evidence type="ECO:0000256" key="1">
    <source>
        <dbReference type="SAM" id="MobiDB-lite"/>
    </source>
</evidence>
<dbReference type="EMBL" id="JBEPMB010000002">
    <property type="protein sequence ID" value="MET3613694.1"/>
    <property type="molecule type" value="Genomic_DNA"/>
</dbReference>
<feature type="signal peptide" evidence="2">
    <location>
        <begin position="1"/>
        <end position="26"/>
    </location>
</feature>
<keyword evidence="2" id="KW-0732">Signal</keyword>
<dbReference type="Gene3D" id="2.60.40.1880">
    <property type="entry name" value="Invasion associated locus B (IalB) protein"/>
    <property type="match status" value="1"/>
</dbReference>
<dbReference type="Proteomes" id="UP001549047">
    <property type="component" value="Unassembled WGS sequence"/>
</dbReference>
<reference evidence="3 4" key="1">
    <citation type="submission" date="2024-06" db="EMBL/GenBank/DDBJ databases">
        <title>Genomic Encyclopedia of Type Strains, Phase IV (KMG-IV): sequencing the most valuable type-strain genomes for metagenomic binning, comparative biology and taxonomic classification.</title>
        <authorList>
            <person name="Goeker M."/>
        </authorList>
    </citation>
    <scope>NUCLEOTIDE SEQUENCE [LARGE SCALE GENOMIC DNA]</scope>
    <source>
        <strain evidence="3 4">DSM 29780</strain>
    </source>
</reference>
<feature type="chain" id="PRO_5045139135" description="DUF1176 domain-containing protein" evidence="2">
    <location>
        <begin position="27"/>
        <end position="366"/>
    </location>
</feature>
<evidence type="ECO:0008006" key="5">
    <source>
        <dbReference type="Google" id="ProtNLM"/>
    </source>
</evidence>
<dbReference type="InterPro" id="IPR009560">
    <property type="entry name" value="DUF1176"/>
</dbReference>
<keyword evidence="4" id="KW-1185">Reference proteome</keyword>
<proteinExistence type="predicted"/>
<gene>
    <name evidence="3" type="ORF">ABID16_002023</name>
</gene>
<sequence>MRNLNWTAGILIGAALTAAPFSSALAGAFKSFGKWEVSCTNGRNCELRFFDTDNKAGANAFVLRDIGPTAPATLAIGLPGDVFGETAKDLTITLSIEGGAEQSFGPDKLTFDATNSVWRLAGDIATNGTVETLRKGKTIALTAHAGGQTVKATIPLEGMAASLLFLDDIQNRVGHTDALVSKGDKPPSALPPVTDIRKFSDLPASIRTNFTDEDATCGGLDEGTLAALGGFTRRYAEKEALYVIPCGAPGAYNVPFVAYYELESMLEQVQFPVMAKEGPSVSSTSYNLDYDEKSDTMTSFFKGRGLGDCGSFYKWKISEGGAGRALVLLKETDKDDCDGKYGDGPESWPAAWPMSGAAGQKAKSKG</sequence>
<dbReference type="InterPro" id="IPR038696">
    <property type="entry name" value="IalB_sf"/>
</dbReference>
<organism evidence="3 4">
    <name type="scientific">Rhizobium aquaticum</name>
    <dbReference type="NCBI Taxonomy" id="1549636"/>
    <lineage>
        <taxon>Bacteria</taxon>
        <taxon>Pseudomonadati</taxon>
        <taxon>Pseudomonadota</taxon>
        <taxon>Alphaproteobacteria</taxon>
        <taxon>Hyphomicrobiales</taxon>
        <taxon>Rhizobiaceae</taxon>
        <taxon>Rhizobium/Agrobacterium group</taxon>
        <taxon>Rhizobium</taxon>
    </lineage>
</organism>
<accession>A0ABV2IYX2</accession>
<protein>
    <recommendedName>
        <fullName evidence="5">DUF1176 domain-containing protein</fullName>
    </recommendedName>
</protein>
<feature type="region of interest" description="Disordered" evidence="1">
    <location>
        <begin position="338"/>
        <end position="366"/>
    </location>
</feature>
<name>A0ABV2IYX2_9HYPH</name>
<dbReference type="Pfam" id="PF06674">
    <property type="entry name" value="DUF1176"/>
    <property type="match status" value="1"/>
</dbReference>
<evidence type="ECO:0000313" key="4">
    <source>
        <dbReference type="Proteomes" id="UP001549047"/>
    </source>
</evidence>
<comment type="caution">
    <text evidence="3">The sequence shown here is derived from an EMBL/GenBank/DDBJ whole genome shotgun (WGS) entry which is preliminary data.</text>
</comment>